<name>A0ABD7ANT9_9ENTR</name>
<proteinExistence type="predicted"/>
<gene>
    <name evidence="1" type="ORF">HV234_24785</name>
</gene>
<dbReference type="EMBL" id="CP055315">
    <property type="protein sequence ID" value="QLO54523.1"/>
    <property type="molecule type" value="Genomic_DNA"/>
</dbReference>
<evidence type="ECO:0000313" key="1">
    <source>
        <dbReference type="EMBL" id="QLO54523.1"/>
    </source>
</evidence>
<organism evidence="1 2">
    <name type="scientific">Klebsiella grimontii</name>
    <dbReference type="NCBI Taxonomy" id="2058152"/>
    <lineage>
        <taxon>Bacteria</taxon>
        <taxon>Pseudomonadati</taxon>
        <taxon>Pseudomonadota</taxon>
        <taxon>Gammaproteobacteria</taxon>
        <taxon>Enterobacterales</taxon>
        <taxon>Enterobacteriaceae</taxon>
        <taxon>Klebsiella/Raoultella group</taxon>
        <taxon>Klebsiella</taxon>
    </lineage>
</organism>
<reference evidence="2" key="1">
    <citation type="submission" date="2020-06" db="EMBL/GenBank/DDBJ databases">
        <title>REHAB project genomes.</title>
        <authorList>
            <person name="Shaw L.P."/>
        </authorList>
    </citation>
    <scope>NUCLEOTIDE SEQUENCE [LARGE SCALE GENOMIC DNA]</scope>
    <source>
        <strain evidence="2">RHBSTW-00555</strain>
    </source>
</reference>
<accession>A0ABD7ANT9</accession>
<evidence type="ECO:0000313" key="2">
    <source>
        <dbReference type="Proteomes" id="UP000510937"/>
    </source>
</evidence>
<protein>
    <submittedName>
        <fullName evidence="1">Uncharacterized protein</fullName>
    </submittedName>
</protein>
<sequence>MIKFPFECKCGKKHDANFVSRYQENNSFEAQAFSIVNIFGSRELSDVIFGVYSKTTIMTWLYKLIARWNFLYAKIYIISPFVGHQFLKSQGKVDSWLNLLNRLNPENTSMLVRNGQSKVFKESFSKTNEISYEQMESFNLGSELIGELKNKNDFHAKIYCAISNGRCEIMNGSSNLVEGKSYEVINFDVIDSYTKTFEKFLKPLGIDNISNNLSSLRSNEYSLIFDENNSFNAFTYHLYPEDYINFSIFNINPNSSRR</sequence>
<dbReference type="RefSeq" id="WP_181246897.1">
    <property type="nucleotide sequence ID" value="NZ_CP055315.1"/>
</dbReference>
<dbReference type="Proteomes" id="UP000510937">
    <property type="component" value="Chromosome"/>
</dbReference>
<dbReference type="AlphaFoldDB" id="A0ABD7ANT9"/>